<proteinExistence type="predicted"/>
<organism evidence="2 3">
    <name type="scientific">Pelobates cultripes</name>
    <name type="common">Western spadefoot toad</name>
    <dbReference type="NCBI Taxonomy" id="61616"/>
    <lineage>
        <taxon>Eukaryota</taxon>
        <taxon>Metazoa</taxon>
        <taxon>Chordata</taxon>
        <taxon>Craniata</taxon>
        <taxon>Vertebrata</taxon>
        <taxon>Euteleostomi</taxon>
        <taxon>Amphibia</taxon>
        <taxon>Batrachia</taxon>
        <taxon>Anura</taxon>
        <taxon>Pelobatoidea</taxon>
        <taxon>Pelobatidae</taxon>
        <taxon>Pelobates</taxon>
    </lineage>
</organism>
<dbReference type="PANTHER" id="PTHR19446">
    <property type="entry name" value="REVERSE TRANSCRIPTASES"/>
    <property type="match status" value="1"/>
</dbReference>
<dbReference type="InterPro" id="IPR000477">
    <property type="entry name" value="RT_dom"/>
</dbReference>
<dbReference type="Proteomes" id="UP001295444">
    <property type="component" value="Chromosome 05"/>
</dbReference>
<protein>
    <recommendedName>
        <fullName evidence="1">Reverse transcriptase domain-containing protein</fullName>
    </recommendedName>
</protein>
<dbReference type="Pfam" id="PF00078">
    <property type="entry name" value="RVT_1"/>
    <property type="match status" value="1"/>
</dbReference>
<reference evidence="2" key="1">
    <citation type="submission" date="2022-03" db="EMBL/GenBank/DDBJ databases">
        <authorList>
            <person name="Alioto T."/>
            <person name="Alioto T."/>
            <person name="Gomez Garrido J."/>
        </authorList>
    </citation>
    <scope>NUCLEOTIDE SEQUENCE</scope>
</reference>
<name>A0AAD1SFI2_PELCU</name>
<dbReference type="EMBL" id="OW240916">
    <property type="protein sequence ID" value="CAH2296220.1"/>
    <property type="molecule type" value="Genomic_DNA"/>
</dbReference>
<sequence>MPLPCISQDQGTYLDTPFTEEELRDAINALPKHKSPSPDGLSNYYYIKFAKQLTPHLLQLINTIKQSGTMPREMLEAFIVTLPKPNKPPTNCANLRPISLLNSDVKLYAKMLATRVKTLFPTFISPEQAGFVPGKQVGDNTRHFINLIDWANHSSQQGLVLALDSEKVFDHLH</sequence>
<dbReference type="AlphaFoldDB" id="A0AAD1SFI2"/>
<accession>A0AAD1SFI2</accession>
<evidence type="ECO:0000313" key="3">
    <source>
        <dbReference type="Proteomes" id="UP001295444"/>
    </source>
</evidence>
<feature type="domain" description="Reverse transcriptase" evidence="1">
    <location>
        <begin position="83"/>
        <end position="171"/>
    </location>
</feature>
<gene>
    <name evidence="2" type="ORF">PECUL_23A055423</name>
</gene>
<keyword evidence="3" id="KW-1185">Reference proteome</keyword>
<evidence type="ECO:0000259" key="1">
    <source>
        <dbReference type="Pfam" id="PF00078"/>
    </source>
</evidence>
<evidence type="ECO:0000313" key="2">
    <source>
        <dbReference type="EMBL" id="CAH2296220.1"/>
    </source>
</evidence>